<keyword evidence="8" id="KW-1185">Reference proteome</keyword>
<dbReference type="Proteomes" id="UP000193017">
    <property type="component" value="Chromosome"/>
</dbReference>
<evidence type="ECO:0000259" key="6">
    <source>
        <dbReference type="Pfam" id="PF06305"/>
    </source>
</evidence>
<evidence type="ECO:0000313" key="8">
    <source>
        <dbReference type="Proteomes" id="UP000193017"/>
    </source>
</evidence>
<keyword evidence="3 5" id="KW-1133">Transmembrane helix</keyword>
<evidence type="ECO:0000256" key="2">
    <source>
        <dbReference type="ARBA" id="ARBA00022692"/>
    </source>
</evidence>
<proteinExistence type="predicted"/>
<evidence type="ECO:0000256" key="5">
    <source>
        <dbReference type="SAM" id="Phobius"/>
    </source>
</evidence>
<feature type="domain" description="Lipopolysaccharide assembly protein A" evidence="6">
    <location>
        <begin position="23"/>
        <end position="94"/>
    </location>
</feature>
<organism evidence="7 8">
    <name type="scientific">Paracoccus contaminans</name>
    <dbReference type="NCBI Taxonomy" id="1945662"/>
    <lineage>
        <taxon>Bacteria</taxon>
        <taxon>Pseudomonadati</taxon>
        <taxon>Pseudomonadota</taxon>
        <taxon>Alphaproteobacteria</taxon>
        <taxon>Rhodobacterales</taxon>
        <taxon>Paracoccaceae</taxon>
        <taxon>Paracoccus</taxon>
    </lineage>
</organism>
<keyword evidence="1" id="KW-1003">Cell membrane</keyword>
<evidence type="ECO:0000256" key="4">
    <source>
        <dbReference type="ARBA" id="ARBA00023136"/>
    </source>
</evidence>
<dbReference type="EMBL" id="CP020612">
    <property type="protein sequence ID" value="ARJ70598.1"/>
    <property type="molecule type" value="Genomic_DNA"/>
</dbReference>
<evidence type="ECO:0000256" key="1">
    <source>
        <dbReference type="ARBA" id="ARBA00022475"/>
    </source>
</evidence>
<sequence>MRYLRMIFVAVLAIALVTVSLANRQVVQVSLLPGQFASYVGHSWSAGMPLFLVIILALLAGMILGVIWEWLREAHLRQESARRASALNRLEHEVGGLRITHAAPRDEVLAILDAPRPAGNAALAKGAATQALPPALR</sequence>
<dbReference type="Pfam" id="PF06305">
    <property type="entry name" value="LapA_dom"/>
    <property type="match status" value="1"/>
</dbReference>
<dbReference type="STRING" id="1945662.B0A89_00505"/>
<evidence type="ECO:0000256" key="3">
    <source>
        <dbReference type="ARBA" id="ARBA00022989"/>
    </source>
</evidence>
<accession>A0A1W6D0H4</accession>
<evidence type="ECO:0000313" key="7">
    <source>
        <dbReference type="EMBL" id="ARJ70598.1"/>
    </source>
</evidence>
<dbReference type="OrthoDB" id="7689797at2"/>
<feature type="transmembrane region" description="Helical" evidence="5">
    <location>
        <begin position="48"/>
        <end position="71"/>
    </location>
</feature>
<protein>
    <recommendedName>
        <fullName evidence="6">Lipopolysaccharide assembly protein A domain-containing protein</fullName>
    </recommendedName>
</protein>
<keyword evidence="4 5" id="KW-0472">Membrane</keyword>
<name>A0A1W6D0H4_9RHOB</name>
<dbReference type="GO" id="GO:0005886">
    <property type="term" value="C:plasma membrane"/>
    <property type="evidence" value="ECO:0007669"/>
    <property type="project" value="InterPro"/>
</dbReference>
<keyword evidence="2 5" id="KW-0812">Transmembrane</keyword>
<dbReference type="KEGG" id="pcon:B0A89_00505"/>
<reference evidence="7 8" key="1">
    <citation type="submission" date="2017-03" db="EMBL/GenBank/DDBJ databases">
        <title>Genome sequence of Paracoccus contaminans isolated from a water microcosm.</title>
        <authorList>
            <person name="Aurass P."/>
            <person name="Karste S."/>
            <person name="Trost E."/>
            <person name="Glaeser S.P."/>
            <person name="Kaempfer P."/>
            <person name="Flieger A."/>
        </authorList>
    </citation>
    <scope>NUCLEOTIDE SEQUENCE [LARGE SCALE GENOMIC DNA]</scope>
    <source>
        <strain evidence="8">RKI 16-01929T\LMG 29738T\CCM 8701T\CIP 111112T</strain>
    </source>
</reference>
<dbReference type="InterPro" id="IPR010445">
    <property type="entry name" value="LapA_dom"/>
</dbReference>
<gene>
    <name evidence="7" type="ORF">B0A89_00505</name>
</gene>
<dbReference type="AlphaFoldDB" id="A0A1W6D0H4"/>